<protein>
    <recommendedName>
        <fullName evidence="4">Lipoprotein</fullName>
    </recommendedName>
</protein>
<reference evidence="3" key="1">
    <citation type="submission" date="2019-09" db="EMBL/GenBank/DDBJ databases">
        <title>Distinct polysaccharide growth profiles of human intestinal Prevotella copri isolates.</title>
        <authorList>
            <person name="Fehlner-Peach H."/>
            <person name="Magnabosco C."/>
            <person name="Raghavan V."/>
            <person name="Scher J.U."/>
            <person name="Tett A."/>
            <person name="Cox L.M."/>
            <person name="Gottsegen C."/>
            <person name="Watters A."/>
            <person name="Wiltshire- Gordon J.D."/>
            <person name="Segata N."/>
            <person name="Bonneau R."/>
            <person name="Littman D.R."/>
        </authorList>
    </citation>
    <scope>NUCLEOTIDE SEQUENCE [LARGE SCALE GENOMIC DNA]</scope>
    <source>
        <strain evidence="3">BU41712</strain>
    </source>
</reference>
<feature type="chain" id="PRO_5043278763" description="Lipoprotein" evidence="1">
    <location>
        <begin position="28"/>
        <end position="148"/>
    </location>
</feature>
<dbReference type="AlphaFoldDB" id="A0AA90ZMZ6"/>
<keyword evidence="1" id="KW-0732">Signal</keyword>
<dbReference type="Proteomes" id="UP000423156">
    <property type="component" value="Unassembled WGS sequence"/>
</dbReference>
<organism evidence="2 3">
    <name type="scientific">Segatella copri</name>
    <dbReference type="NCBI Taxonomy" id="165179"/>
    <lineage>
        <taxon>Bacteria</taxon>
        <taxon>Pseudomonadati</taxon>
        <taxon>Bacteroidota</taxon>
        <taxon>Bacteroidia</taxon>
        <taxon>Bacteroidales</taxon>
        <taxon>Prevotellaceae</taxon>
        <taxon>Segatella</taxon>
    </lineage>
</organism>
<sequence>MRKCLVIKKIALIMIVASLLMPLSSCHGNRKRLSSNEESSFLITYSQKEIVIESIKKGVVEHFFYKNGEYFASSDSILFFSTVKDTILNVTSYDNKYKIIIKKEKDGVYKTSSYYVNDMGCLYFLISYSYDSKYQIFQIEKCKNVVYQ</sequence>
<accession>A0AA90ZMZ6</accession>
<proteinExistence type="predicted"/>
<dbReference type="EMBL" id="VZBZ01000116">
    <property type="protein sequence ID" value="MQN77932.1"/>
    <property type="molecule type" value="Genomic_DNA"/>
</dbReference>
<name>A0AA90ZMZ6_9BACT</name>
<gene>
    <name evidence="2" type="ORF">F7D71_08715</name>
</gene>
<dbReference type="RefSeq" id="WP_153092965.1">
    <property type="nucleotide sequence ID" value="NZ_JBALJY010000037.1"/>
</dbReference>
<evidence type="ECO:0008006" key="4">
    <source>
        <dbReference type="Google" id="ProtNLM"/>
    </source>
</evidence>
<feature type="signal peptide" evidence="1">
    <location>
        <begin position="1"/>
        <end position="27"/>
    </location>
</feature>
<evidence type="ECO:0000256" key="1">
    <source>
        <dbReference type="SAM" id="SignalP"/>
    </source>
</evidence>
<evidence type="ECO:0000313" key="3">
    <source>
        <dbReference type="Proteomes" id="UP000423156"/>
    </source>
</evidence>
<comment type="caution">
    <text evidence="2">The sequence shown here is derived from an EMBL/GenBank/DDBJ whole genome shotgun (WGS) entry which is preliminary data.</text>
</comment>
<evidence type="ECO:0000313" key="2">
    <source>
        <dbReference type="EMBL" id="MQN77932.1"/>
    </source>
</evidence>